<evidence type="ECO:0000259" key="10">
    <source>
        <dbReference type="Pfam" id="PF23925"/>
    </source>
</evidence>
<dbReference type="SUPFAM" id="SSF69322">
    <property type="entry name" value="Tricorn protease domain 2"/>
    <property type="match status" value="1"/>
</dbReference>
<dbReference type="Pfam" id="PF23925">
    <property type="entry name" value="A-sol_ELP1"/>
    <property type="match status" value="2"/>
</dbReference>
<evidence type="ECO:0000313" key="13">
    <source>
        <dbReference type="Proteomes" id="UP000283269"/>
    </source>
</evidence>
<proteinExistence type="inferred from homology"/>
<dbReference type="Pfam" id="PF23878">
    <property type="entry name" value="TPR_ELP1"/>
    <property type="match status" value="1"/>
</dbReference>
<dbReference type="GO" id="GO:0005829">
    <property type="term" value="C:cytosol"/>
    <property type="evidence" value="ECO:0007669"/>
    <property type="project" value="TreeGrafter"/>
</dbReference>
<evidence type="ECO:0000259" key="7">
    <source>
        <dbReference type="Pfam" id="PF04762"/>
    </source>
</evidence>
<feature type="domain" description="ELP1 alpha-solenoid" evidence="10">
    <location>
        <begin position="835"/>
        <end position="938"/>
    </location>
</feature>
<dbReference type="GO" id="GO:0033588">
    <property type="term" value="C:elongator holoenzyme complex"/>
    <property type="evidence" value="ECO:0007669"/>
    <property type="project" value="InterPro"/>
</dbReference>
<organism evidence="12 13">
    <name type="scientific">Psilocybe cyanescens</name>
    <dbReference type="NCBI Taxonomy" id="93625"/>
    <lineage>
        <taxon>Eukaryota</taxon>
        <taxon>Fungi</taxon>
        <taxon>Dikarya</taxon>
        <taxon>Basidiomycota</taxon>
        <taxon>Agaricomycotina</taxon>
        <taxon>Agaricomycetes</taxon>
        <taxon>Agaricomycetidae</taxon>
        <taxon>Agaricales</taxon>
        <taxon>Agaricineae</taxon>
        <taxon>Strophariaceae</taxon>
        <taxon>Psilocybe</taxon>
    </lineage>
</organism>
<protein>
    <recommendedName>
        <fullName evidence="5">Elongator complex protein 1</fullName>
    </recommendedName>
</protein>
<dbReference type="InterPro" id="IPR056169">
    <property type="entry name" value="HB_ELP1"/>
</dbReference>
<keyword evidence="4" id="KW-0819">tRNA processing</keyword>
<keyword evidence="13" id="KW-1185">Reference proteome</keyword>
<evidence type="ECO:0000256" key="1">
    <source>
        <dbReference type="ARBA" id="ARBA00005043"/>
    </source>
</evidence>
<dbReference type="InParanoid" id="A0A409XSQ9"/>
<dbReference type="Pfam" id="PF23936">
    <property type="entry name" value="HB_ELP1"/>
    <property type="match status" value="1"/>
</dbReference>
<feature type="domain" description="ELP1 TPR" evidence="9">
    <location>
        <begin position="945"/>
        <end position="1107"/>
    </location>
</feature>
<dbReference type="Pfam" id="PF04762">
    <property type="entry name" value="Beta-prop_ELP1_1st"/>
    <property type="match status" value="1"/>
</dbReference>
<dbReference type="Proteomes" id="UP000283269">
    <property type="component" value="Unassembled WGS sequence"/>
</dbReference>
<dbReference type="GO" id="GO:0000049">
    <property type="term" value="F:tRNA binding"/>
    <property type="evidence" value="ECO:0007669"/>
    <property type="project" value="TreeGrafter"/>
</dbReference>
<feature type="region of interest" description="Disordered" evidence="6">
    <location>
        <begin position="1196"/>
        <end position="1224"/>
    </location>
</feature>
<dbReference type="PANTHER" id="PTHR12747">
    <property type="entry name" value="ELONGATOR COMPLEX PROTEIN 1"/>
    <property type="match status" value="1"/>
</dbReference>
<feature type="compositionally biased region" description="Basic residues" evidence="6">
    <location>
        <begin position="1203"/>
        <end position="1215"/>
    </location>
</feature>
<dbReference type="OrthoDB" id="40048at2759"/>
<dbReference type="EMBL" id="NHYD01000598">
    <property type="protein sequence ID" value="PPQ93843.1"/>
    <property type="molecule type" value="Genomic_DNA"/>
</dbReference>
<evidence type="ECO:0000256" key="5">
    <source>
        <dbReference type="PIRNR" id="PIRNR017233"/>
    </source>
</evidence>
<dbReference type="InterPro" id="IPR056166">
    <property type="entry name" value="TPR_ELP1"/>
</dbReference>
<dbReference type="InterPro" id="IPR056165">
    <property type="entry name" value="Beta-prop_ELP1_2nd"/>
</dbReference>
<sequence>MRNLSLISSWASHIPSANITVTTFDLDENVIYVSSERDALDGEIEVELWKIDQSQGFNKPPSIPEPAAKFSAVAASNVPNAVQTVSLRFLAETRQICAIMRGGDVVMVSLEESGAPFEVEGTFDSGILAASWNPDESVVAIVTGEHKLLILTSTFDVLSEAPLYVAEFGEDAPINVGWGSKQTQFHGSLGKKAAQAAPKIKIGSSPDDDSLPRISWRGDGTYFVVSSLSPGDEPHRTLRVYDRQGTLQSTSEEVAGLEHILVWRPSGNLIVGTQRFGFEGGGAGREGRHDVIFFERNGLRHGEFSLDANKLQIRGQGGNDRKWGYKVRELSWNSDSTVLAIWIEGDKGDIVQFWTTGNYHWYLKHEIAAPSSSDEPERFSSLLWHPELALHLTLTTPSKVFGSVLQPIDSHYDTAHMMQRMYSWDTFISHSIAPHDSGAVAILDASSILLTPFRSQNVPPPMSSYQLSVSPDLKFSSPTPPASIPIYVTFSPQNDAMGVLWEHGYVELWDLKMRLVPGPGKIMDPSKIYAGNVSDKMHTHWRQLSLKFDGSYTLVALGTDRTSHKDSVCRFTINEGTLSGRTIFDLPFRNCRLLNGNVKDVYQGAEGDIFQYSAEEEIVTPVARFSEFCVNAHRVVVPSNKGQENIEPEQALFVGLAKSGKLYASKSDEETRTISTNATSFTIASGFVIFTSTSHEATFVPIASLPQLYDQEEGAAGKDVPAEWSMRKVERGSRIVVAVPSSMSLVLQMPRGNLETINPRPLVMEVVKQDLEAGKYRKAFFACRKHRIDLNVIVDYNPERLLERIPYFVDQIPEVEHLNLFLALIGRGNNTPEFIAKICDSFRDELEKRDLTKYVNSILTAHVVKTPPDHEAGLALLLRLRETDPTVVEEAVKYIIFLVDANQLFDTALGMYDFSLVIMIAQHAQKDPREYLPFLRELRALDKYYQRFRIDDHLKRHEKALKNLSLAGPERFDEALAYVELHRLYDSALSIWKGTEEYSEVLNSYGDWLYERREFRQAATVFIEAHRTEKAMFSHEKALEWQELFDLAVLNEMPGDDIVAMGYRVAEELTSKKRHTEAGQVLLDYCKDVREAVIALVQGNAFSEARRIISLNLMPELLEDIVYPAALETRAQISEDIGEMREQIRKQVDRLRELRIKKIEEPDAFYGTEDNTALHNIDVMTDVSMPATAFTRYTVAPTATSRSSRRTSRSKRKMERKVGSGRKGTVDEEEYLLRSISKLVERFLTTQGETRSLLPHLLRFTDDHREEGMQLQREVGDFELELKAALEEIWACPPPADEEEAIPDGWAARMAENEKNKAVNPLEKVPKPDVSRSKDWRVNLLDLK</sequence>
<dbReference type="PIRSF" id="PIRSF017233">
    <property type="entry name" value="IKAP"/>
    <property type="match status" value="1"/>
</dbReference>
<dbReference type="PANTHER" id="PTHR12747:SF0">
    <property type="entry name" value="ELONGATOR COMPLEX PROTEIN 1"/>
    <property type="match status" value="1"/>
</dbReference>
<evidence type="ECO:0000259" key="9">
    <source>
        <dbReference type="Pfam" id="PF23878"/>
    </source>
</evidence>
<comment type="subcellular location">
    <subcellularLocation>
        <location evidence="5">Cytoplasm</location>
    </subcellularLocation>
    <subcellularLocation>
        <location evidence="5">Nucleus</location>
    </subcellularLocation>
</comment>
<evidence type="ECO:0000259" key="11">
    <source>
        <dbReference type="Pfam" id="PF23936"/>
    </source>
</evidence>
<comment type="function">
    <text evidence="5">Component of the elongator complex which is required for multiple tRNA modifications, including mcm5U (5-methoxycarbonylmethyl uridine), mcm5s2U (5-methoxycarbonylmethyl-2-thiouridine), and ncm5U (5-carbamoylmethyl uridine). The elongator complex catalyzes formation of carboxymethyluridine in the wobble base at position 34 in tRNAs.</text>
</comment>
<feature type="domain" description="ELP1 three-helical bundle" evidence="11">
    <location>
        <begin position="1117"/>
        <end position="1289"/>
    </location>
</feature>
<evidence type="ECO:0000256" key="2">
    <source>
        <dbReference type="ARBA" id="ARBA00006086"/>
    </source>
</evidence>
<evidence type="ECO:0000259" key="8">
    <source>
        <dbReference type="Pfam" id="PF23797"/>
    </source>
</evidence>
<dbReference type="InterPro" id="IPR056167">
    <property type="entry name" value="A-sol_ELP1"/>
</dbReference>
<reference evidence="12 13" key="1">
    <citation type="journal article" date="2018" name="Evol. Lett.">
        <title>Horizontal gene cluster transfer increased hallucinogenic mushroom diversity.</title>
        <authorList>
            <person name="Reynolds H.T."/>
            <person name="Vijayakumar V."/>
            <person name="Gluck-Thaler E."/>
            <person name="Korotkin H.B."/>
            <person name="Matheny P.B."/>
            <person name="Slot J.C."/>
        </authorList>
    </citation>
    <scope>NUCLEOTIDE SEQUENCE [LARGE SCALE GENOMIC DNA]</scope>
    <source>
        <strain evidence="12 13">2631</strain>
    </source>
</reference>
<dbReference type="UniPathway" id="UPA00988"/>
<comment type="pathway">
    <text evidence="1">tRNA modification; 5-methoxycarbonylmethyl-2-thiouridine-tRNA biosynthesis.</text>
</comment>
<feature type="domain" description="ELP1 first N-terminal beta-propeller" evidence="7">
    <location>
        <begin position="1"/>
        <end position="387"/>
    </location>
</feature>
<accession>A0A409XSQ9</accession>
<keyword evidence="3 5" id="KW-0963">Cytoplasm</keyword>
<dbReference type="InterPro" id="IPR006849">
    <property type="entry name" value="Elp1"/>
</dbReference>
<name>A0A409XSQ9_PSICY</name>
<evidence type="ECO:0000256" key="4">
    <source>
        <dbReference type="ARBA" id="ARBA00022694"/>
    </source>
</evidence>
<dbReference type="Pfam" id="PF23797">
    <property type="entry name" value="Beta-prop_ELP1_2nd"/>
    <property type="match status" value="1"/>
</dbReference>
<feature type="region of interest" description="Disordered" evidence="6">
    <location>
        <begin position="1312"/>
        <end position="1331"/>
    </location>
</feature>
<comment type="caution">
    <text evidence="12">The sequence shown here is derived from an EMBL/GenBank/DDBJ whole genome shotgun (WGS) entry which is preliminary data.</text>
</comment>
<dbReference type="GO" id="GO:0005634">
    <property type="term" value="C:nucleus"/>
    <property type="evidence" value="ECO:0007669"/>
    <property type="project" value="UniProtKB-SubCell"/>
</dbReference>
<dbReference type="STRING" id="93625.A0A409XSQ9"/>
<gene>
    <name evidence="12" type="ORF">CVT25_013552</name>
</gene>
<feature type="domain" description="ELP1 alpha-solenoid" evidence="10">
    <location>
        <begin position="760"/>
        <end position="823"/>
    </location>
</feature>
<keyword evidence="5" id="KW-0539">Nucleus</keyword>
<evidence type="ECO:0000256" key="3">
    <source>
        <dbReference type="ARBA" id="ARBA00022490"/>
    </source>
</evidence>
<dbReference type="InterPro" id="IPR056164">
    <property type="entry name" value="Beta-prop_ELP1_1st"/>
</dbReference>
<feature type="domain" description="ELP1 N-terminal second beta-propeller" evidence="8">
    <location>
        <begin position="443"/>
        <end position="736"/>
    </location>
</feature>
<evidence type="ECO:0000313" key="12">
    <source>
        <dbReference type="EMBL" id="PPQ93843.1"/>
    </source>
</evidence>
<dbReference type="GO" id="GO:0002926">
    <property type="term" value="P:tRNA wobble base 5-methoxycarbonylmethyl-2-thiouridinylation"/>
    <property type="evidence" value="ECO:0007669"/>
    <property type="project" value="TreeGrafter"/>
</dbReference>
<dbReference type="FunCoup" id="A0A409XSQ9">
    <property type="interactions" value="480"/>
</dbReference>
<comment type="similarity">
    <text evidence="2 5">Belongs to the ELP1/IKA1 family.</text>
</comment>
<evidence type="ECO:0000256" key="6">
    <source>
        <dbReference type="SAM" id="MobiDB-lite"/>
    </source>
</evidence>